<dbReference type="Pfam" id="PF23920">
    <property type="entry name" value="DUF7259"/>
    <property type="match status" value="1"/>
</dbReference>
<organism evidence="3 4">
    <name type="scientific">Achromobacter deleyi</name>
    <dbReference type="NCBI Taxonomy" id="1353891"/>
    <lineage>
        <taxon>Bacteria</taxon>
        <taxon>Pseudomonadati</taxon>
        <taxon>Pseudomonadota</taxon>
        <taxon>Betaproteobacteria</taxon>
        <taxon>Burkholderiales</taxon>
        <taxon>Alcaligenaceae</taxon>
        <taxon>Achromobacter</taxon>
    </lineage>
</organism>
<feature type="domain" description="DUF7259" evidence="2">
    <location>
        <begin position="221"/>
        <end position="294"/>
    </location>
</feature>
<dbReference type="Pfam" id="PF22288">
    <property type="entry name" value="DUF6963"/>
    <property type="match status" value="1"/>
</dbReference>
<proteinExistence type="predicted"/>
<name>A0A6S6ZWT2_9BURK</name>
<reference evidence="3 4" key="1">
    <citation type="submission" date="2020-04" db="EMBL/GenBank/DDBJ databases">
        <authorList>
            <person name="De Canck E."/>
        </authorList>
    </citation>
    <scope>NUCLEOTIDE SEQUENCE [LARGE SCALE GENOMIC DNA]</scope>
    <source>
        <strain evidence="3 4">LMG 3458</strain>
    </source>
</reference>
<dbReference type="InterPro" id="IPR054236">
    <property type="entry name" value="DUF6963"/>
</dbReference>
<dbReference type="Proteomes" id="UP000494111">
    <property type="component" value="Unassembled WGS sequence"/>
</dbReference>
<gene>
    <name evidence="3" type="ORF">LMG3458_02365</name>
</gene>
<dbReference type="InterPro" id="IPR055683">
    <property type="entry name" value="DUF7259"/>
</dbReference>
<dbReference type="AlphaFoldDB" id="A0A6S6ZWT2"/>
<evidence type="ECO:0000259" key="2">
    <source>
        <dbReference type="Pfam" id="PF23920"/>
    </source>
</evidence>
<dbReference type="RefSeq" id="WP_175196228.1">
    <property type="nucleotide sequence ID" value="NZ_CADIJO010000006.1"/>
</dbReference>
<protein>
    <submittedName>
        <fullName evidence="3">Uncharacterized protein</fullName>
    </submittedName>
</protein>
<evidence type="ECO:0000259" key="1">
    <source>
        <dbReference type="Pfam" id="PF22288"/>
    </source>
</evidence>
<evidence type="ECO:0000313" key="3">
    <source>
        <dbReference type="EMBL" id="CAB3695576.1"/>
    </source>
</evidence>
<evidence type="ECO:0000313" key="4">
    <source>
        <dbReference type="Proteomes" id="UP000494111"/>
    </source>
</evidence>
<dbReference type="EMBL" id="CADIJO010000006">
    <property type="protein sequence ID" value="CAB3695576.1"/>
    <property type="molecule type" value="Genomic_DNA"/>
</dbReference>
<accession>A0A6S6ZWT2</accession>
<sequence>MTIGVAAHGPHAGAAVRAAALAAELLGHGAIGGFAVFAVLDDDGRVQHATIQRGGVTALDLPPAWLRARHAALIESGPDRPEPLVQFLPGADGVGLVTGHRLPNRPGADGAPLNQAVLRRLAAGQAPDTAVAEVLRAHPEIDAGLIALSADGRLAWGNTDRVARRPDQGQAARDNGACRLALLHNSIFPCPPLAQAMADLAWHALTGEACAWRALSLRAPVAIQPGPHDRVHVDARLRVTAIEQADPSFPTARRRANAVYLGSEVWQDGRHIGHTVSELVVDMADGRVFGLPDPARSLILMKESAHVPT</sequence>
<feature type="domain" description="DUF6963" evidence="1">
    <location>
        <begin position="2"/>
        <end position="209"/>
    </location>
</feature>